<evidence type="ECO:0000313" key="2">
    <source>
        <dbReference type="EMBL" id="SPO07755.1"/>
    </source>
</evidence>
<protein>
    <recommendedName>
        <fullName evidence="4">Arylsulfotransferase</fullName>
    </recommendedName>
</protein>
<name>A0AAE8T0A3_9PEZI</name>
<feature type="chain" id="PRO_5042037810" description="Arylsulfotransferase" evidence="1">
    <location>
        <begin position="21"/>
        <end position="509"/>
    </location>
</feature>
<dbReference type="InterPro" id="IPR053143">
    <property type="entry name" value="Arylsulfate_ST"/>
</dbReference>
<evidence type="ECO:0000256" key="1">
    <source>
        <dbReference type="SAM" id="SignalP"/>
    </source>
</evidence>
<evidence type="ECO:0008006" key="4">
    <source>
        <dbReference type="Google" id="ProtNLM"/>
    </source>
</evidence>
<dbReference type="Proteomes" id="UP001187682">
    <property type="component" value="Unassembled WGS sequence"/>
</dbReference>
<accession>A0AAE8T0A3</accession>
<sequence length="509" mass="56139">MKSQFFQLFWSAILAGKARADLPFYTNATAYNSGAYGNFPNQTFHSSDIVAPRFLVNKFEPDAIDKAPYLFFEWLYDGVGSPMIFRSDDLSLVYADPSYPGSGDVQIQTVFGEDYLTFWGGEEGFGQGNGHCYIFDQNYDLVHVIMPIGVAPGRFADLHECLLTSEGNVLVIVYESAVFDLTSVGGPVDGLCWDQLFQEIDPKTGQLLFSWRASEHYAISDTNRVYPDDHGDDYLISARSLDSIILINGTDGGTLWTLGGKNNDFTDTSGGRALGFAEQHHARIRGQNRMTLFDNHNRKNGVGCVTGCSRGLELKLDLDAMTAKFVREYYHPTGLVAAGKGGYVPLENGNALIAWGSQPSITEHKGDQVVMEIQVGRLSDELLFETNWPYRAFRMDWAGKPAWGPSIAVDSSAVYLSWNGATELDSWAVLASEKPQDILLQWETLAESKREGFETTIPLEGPKPHYIRGLALGNNGKVLGCTPVVDLQTGSYISTDDNILCSNSLKESI</sequence>
<gene>
    <name evidence="2" type="ORF">DNG_10450</name>
</gene>
<comment type="caution">
    <text evidence="2">The sequence shown here is derived from an EMBL/GenBank/DDBJ whole genome shotgun (WGS) entry which is preliminary data.</text>
</comment>
<keyword evidence="3" id="KW-1185">Reference proteome</keyword>
<proteinExistence type="predicted"/>
<dbReference type="EMBL" id="ONZQ02000024">
    <property type="protein sequence ID" value="SPO07755.1"/>
    <property type="molecule type" value="Genomic_DNA"/>
</dbReference>
<feature type="signal peptide" evidence="1">
    <location>
        <begin position="1"/>
        <end position="20"/>
    </location>
</feature>
<keyword evidence="1" id="KW-0732">Signal</keyword>
<dbReference type="InterPro" id="IPR039535">
    <property type="entry name" value="ASST-like"/>
</dbReference>
<dbReference type="Pfam" id="PF14269">
    <property type="entry name" value="Arylsulfotran_2"/>
    <property type="match status" value="2"/>
</dbReference>
<dbReference type="PANTHER" id="PTHR35340:SF5">
    <property type="entry name" value="ASST-DOMAIN-CONTAINING PROTEIN"/>
    <property type="match status" value="1"/>
</dbReference>
<evidence type="ECO:0000313" key="3">
    <source>
        <dbReference type="Proteomes" id="UP001187682"/>
    </source>
</evidence>
<dbReference type="AlphaFoldDB" id="A0AAE8T0A3"/>
<reference evidence="2" key="1">
    <citation type="submission" date="2018-03" db="EMBL/GenBank/DDBJ databases">
        <authorList>
            <person name="Guldener U."/>
        </authorList>
    </citation>
    <scope>NUCLEOTIDE SEQUENCE</scope>
</reference>
<dbReference type="PANTHER" id="PTHR35340">
    <property type="entry name" value="PQQ ENZYME REPEAT PROTEIN-RELATED"/>
    <property type="match status" value="1"/>
</dbReference>
<organism evidence="2 3">
    <name type="scientific">Cephalotrichum gorgonifer</name>
    <dbReference type="NCBI Taxonomy" id="2041049"/>
    <lineage>
        <taxon>Eukaryota</taxon>
        <taxon>Fungi</taxon>
        <taxon>Dikarya</taxon>
        <taxon>Ascomycota</taxon>
        <taxon>Pezizomycotina</taxon>
        <taxon>Sordariomycetes</taxon>
        <taxon>Hypocreomycetidae</taxon>
        <taxon>Microascales</taxon>
        <taxon>Microascaceae</taxon>
        <taxon>Cephalotrichum</taxon>
    </lineage>
</organism>